<reference evidence="4 5" key="1">
    <citation type="submission" date="2018-07" db="EMBL/GenBank/DDBJ databases">
        <title>The complete nuclear genome of the prasinophyte Chloropicon primus (CCMP1205).</title>
        <authorList>
            <person name="Pombert J.-F."/>
            <person name="Otis C."/>
            <person name="Turmel M."/>
            <person name="Lemieux C."/>
        </authorList>
    </citation>
    <scope>NUCLEOTIDE SEQUENCE [LARGE SCALE GENOMIC DNA]</scope>
    <source>
        <strain evidence="4 5">CCMP1205</strain>
    </source>
</reference>
<dbReference type="InterPro" id="IPR048248">
    <property type="entry name" value="PUA_eIF2d-like"/>
</dbReference>
<sequence>MFKRNVTVVNSHQLSGKDVKKLSKSIVAEFPSLEKSVKEIIPSKTEVVITKFSNKCSAFSCGGNPVFFEYEQRLYPTVYTMWQYPNLVPTLFTHSEVSPKIVGGADLMLPGVIVPEEGLGEFAVDDRSTISIPENKFPFAVGYMQTDSETIKENGLKGRGVKLLHHYPDVLWALGSKTQPNEGFKRDRIYPFEEESEGVVPGEGTEEEVTSKIEGLDVSGKGSGGEAAKNHGASMDELVDTCFLKALHLKLRDQDLPMDCGAFYSQCMLPCRPRGTEIEIRKTSYKKLSKLIKKMEKRGLISVKQSKKEDRITAVNREHEVYKLFGDELADMESEESEPAPPAAKGKQTEAKQIEVHEVFRAVSNLRPVLGEEAVRNKEMLFSAEEVRGALVLYSRTEKLFGEGGDESVMMLNKVLKSGLYGKKEGVEVGSKVELSDVYKRLMSKMQTYHKVVCDGAEVVKKGKIKNIHVTAEDRHAGRKFITKVSQLESFSIDPADFGNTLQRKYKCSSTVTKLPGKNETGKEVSFQGNLLEEICKYLETDCGIHPKYIEKTSRMKR</sequence>
<dbReference type="Pfam" id="PF01253">
    <property type="entry name" value="SUI1"/>
    <property type="match status" value="1"/>
</dbReference>
<dbReference type="InterPro" id="IPR001950">
    <property type="entry name" value="SUI1"/>
</dbReference>
<proteinExistence type="predicted"/>
<dbReference type="InterPro" id="IPR036877">
    <property type="entry name" value="SUI1_dom_sf"/>
</dbReference>
<feature type="domain" description="SUI1" evidence="2">
    <location>
        <begin position="475"/>
        <end position="543"/>
    </location>
</feature>
<accession>A0A5B8MVH9</accession>
<name>A0A5B8MVH9_9CHLO</name>
<dbReference type="STRING" id="1764295.A0A5B8MVH9"/>
<dbReference type="Pfam" id="PF17832">
    <property type="entry name" value="Pre-PUA"/>
    <property type="match status" value="1"/>
</dbReference>
<dbReference type="PROSITE" id="PS50296">
    <property type="entry name" value="SUI1"/>
    <property type="match status" value="1"/>
</dbReference>
<dbReference type="Pfam" id="PF26292">
    <property type="entry name" value="PUA_elF2D"/>
    <property type="match status" value="1"/>
</dbReference>
<evidence type="ECO:0000313" key="5">
    <source>
        <dbReference type="Proteomes" id="UP000316726"/>
    </source>
</evidence>
<organism evidence="4 5">
    <name type="scientific">Chloropicon primus</name>
    <dbReference type="NCBI Taxonomy" id="1764295"/>
    <lineage>
        <taxon>Eukaryota</taxon>
        <taxon>Viridiplantae</taxon>
        <taxon>Chlorophyta</taxon>
        <taxon>Chloropicophyceae</taxon>
        <taxon>Chloropicales</taxon>
        <taxon>Chloropicaceae</taxon>
        <taxon>Chloropicon</taxon>
    </lineage>
</organism>
<dbReference type="Proteomes" id="UP000316726">
    <property type="component" value="Chromosome 13"/>
</dbReference>
<dbReference type="Gene3D" id="3.10.400.20">
    <property type="match status" value="1"/>
</dbReference>
<dbReference type="InterPro" id="IPR039759">
    <property type="entry name" value="eIF2D_SUI1"/>
</dbReference>
<keyword evidence="5" id="KW-1185">Reference proteome</keyword>
<dbReference type="PANTHER" id="PTHR12217:SF4">
    <property type="entry name" value="EUKARYOTIC TRANSLATION INITIATION FACTOR 2D"/>
    <property type="match status" value="1"/>
</dbReference>
<dbReference type="PROSITE" id="PS50890">
    <property type="entry name" value="PUA"/>
    <property type="match status" value="1"/>
</dbReference>
<dbReference type="InterPro" id="IPR039757">
    <property type="entry name" value="EIF2D"/>
</dbReference>
<dbReference type="Pfam" id="PF25304">
    <property type="entry name" value="WHD_eIF2D"/>
    <property type="match status" value="1"/>
</dbReference>
<dbReference type="CDD" id="cd11610">
    <property type="entry name" value="eIF2D_N"/>
    <property type="match status" value="1"/>
</dbReference>
<dbReference type="PANTHER" id="PTHR12217">
    <property type="entry name" value="EUKARYOTIC TRANSLATION INITIATION FACTOR 2D"/>
    <property type="match status" value="1"/>
</dbReference>
<gene>
    <name evidence="4" type="ORF">A3770_13p68690</name>
    <name evidence="3" type="ORF">CPRI1469_LOCUS1359</name>
</gene>
<reference evidence="3" key="2">
    <citation type="submission" date="2021-01" db="EMBL/GenBank/DDBJ databases">
        <authorList>
            <person name="Corre E."/>
            <person name="Pelletier E."/>
            <person name="Niang G."/>
            <person name="Scheremetjew M."/>
            <person name="Finn R."/>
            <person name="Kale V."/>
            <person name="Holt S."/>
            <person name="Cochrane G."/>
            <person name="Meng A."/>
            <person name="Brown T."/>
            <person name="Cohen L."/>
        </authorList>
    </citation>
    <scope>NUCLEOTIDE SEQUENCE</scope>
    <source>
        <strain evidence="3">CCMP1205</strain>
    </source>
</reference>
<dbReference type="AlphaFoldDB" id="A0A5B8MVH9"/>
<keyword evidence="1" id="KW-0963">Cytoplasm</keyword>
<keyword evidence="4" id="KW-0648">Protein biosynthesis</keyword>
<evidence type="ECO:0000259" key="2">
    <source>
        <dbReference type="PROSITE" id="PS50296"/>
    </source>
</evidence>
<dbReference type="OrthoDB" id="199771at2759"/>
<keyword evidence="4" id="KW-0396">Initiation factor</keyword>
<dbReference type="CDD" id="cd11608">
    <property type="entry name" value="eIF2D_C"/>
    <property type="match status" value="1"/>
</dbReference>
<dbReference type="SUPFAM" id="SSF88697">
    <property type="entry name" value="PUA domain-like"/>
    <property type="match status" value="1"/>
</dbReference>
<dbReference type="InterPro" id="IPR048247">
    <property type="entry name" value="eIF2D_N"/>
</dbReference>
<evidence type="ECO:0000256" key="1">
    <source>
        <dbReference type="ARBA" id="ARBA00022490"/>
    </source>
</evidence>
<dbReference type="CDD" id="cd21156">
    <property type="entry name" value="PUA_eIF2d-like"/>
    <property type="match status" value="1"/>
</dbReference>
<dbReference type="InterPro" id="IPR015947">
    <property type="entry name" value="PUA-like_sf"/>
</dbReference>
<dbReference type="Gene3D" id="3.30.780.10">
    <property type="entry name" value="SUI1-like domain"/>
    <property type="match status" value="1"/>
</dbReference>
<dbReference type="InterPro" id="IPR057429">
    <property type="entry name" value="WH_eIF2D"/>
</dbReference>
<evidence type="ECO:0000313" key="4">
    <source>
        <dbReference type="EMBL" id="QDZ24351.1"/>
    </source>
</evidence>
<dbReference type="GO" id="GO:0001731">
    <property type="term" value="P:formation of translation preinitiation complex"/>
    <property type="evidence" value="ECO:0007669"/>
    <property type="project" value="InterPro"/>
</dbReference>
<dbReference type="InterPro" id="IPR041366">
    <property type="entry name" value="Pre-PUA"/>
</dbReference>
<dbReference type="SUPFAM" id="SSF55159">
    <property type="entry name" value="eIF1-like"/>
    <property type="match status" value="1"/>
</dbReference>
<dbReference type="GO" id="GO:0003743">
    <property type="term" value="F:translation initiation factor activity"/>
    <property type="evidence" value="ECO:0007669"/>
    <property type="project" value="UniProtKB-KW"/>
</dbReference>
<dbReference type="EMBL" id="HBHL01002321">
    <property type="protein sequence ID" value="CAD9712518.1"/>
    <property type="molecule type" value="Transcribed_RNA"/>
</dbReference>
<protein>
    <submittedName>
        <fullName evidence="4">Translation initiation factor SUI1-like protein</fullName>
    </submittedName>
</protein>
<evidence type="ECO:0000313" key="3">
    <source>
        <dbReference type="EMBL" id="CAD9712518.1"/>
    </source>
</evidence>
<dbReference type="EMBL" id="CP031046">
    <property type="protein sequence ID" value="QDZ24351.1"/>
    <property type="molecule type" value="Genomic_DNA"/>
</dbReference>